<sequence>MLIQLNKINKIFSGTLLFEQLSFAINEQEKIGLVGTNGTGKTTLFQLITGEEGADSGTISRKKELKIGYVPQIFAESDLTVSKYLAESFVELQNLQQRLRVYEQKMTDASEDLDHVMSIYGKLQQDFEDAGGYELEDRIISMLKGLGLEDRINAAISTVSGGERVRVELAKVLLQEADLLLLDEPTNHLDLAGIRWLENYLKTTSAAYLVISHDRAFLDQVTEKIVEIEEGSLVEYPGNYSRYIQLKEERIAEITKNYELQQKEIQRIKRMIRRYRQWANEGDNEAFFKKAKELERRLSKIAVVKLPQTPKKRLESIDQAGRSGKEVVVAKGVGKIMGEQLLFTDSTFTIYRRERIAILGENGSGKSTLLQLILEKISPDEGVIELGASIKLGYLPQTITFSQPHQQILDFVKEILPQEQKARQTLAHFGFYSEDVGRRIKDLSGGEQVRLYLLKLFHKQINFLILDEPTNHLDIYAREEIEDLLSEYTGTLLAVTHDRYFLKKNFNGLLVIEEQEIKKETMDFLHN</sequence>
<evidence type="ECO:0000313" key="5">
    <source>
        <dbReference type="EMBL" id="GBD67347.1"/>
    </source>
</evidence>
<reference evidence="5 6" key="1">
    <citation type="submission" date="2016-05" db="EMBL/GenBank/DDBJ databases">
        <title>Whole genome sequencing of Tetragenococcus halophilus subsp. halophilus NISL 7118.</title>
        <authorList>
            <person name="Shiwa Y."/>
            <person name="Nishimura I."/>
            <person name="Yoshikawa H."/>
            <person name="Koyama Y."/>
            <person name="Oguma T."/>
        </authorList>
    </citation>
    <scope>NUCLEOTIDE SEQUENCE [LARGE SCALE GENOMIC DNA]</scope>
    <source>
        <strain evidence="5 6">NISL 7118</strain>
    </source>
</reference>
<gene>
    <name evidence="5" type="ORF">TEHN7118_0153</name>
</gene>
<dbReference type="InterPro" id="IPR003439">
    <property type="entry name" value="ABC_transporter-like_ATP-bd"/>
</dbReference>
<evidence type="ECO:0000313" key="6">
    <source>
        <dbReference type="Proteomes" id="UP000236214"/>
    </source>
</evidence>
<feature type="domain" description="ABC transporter" evidence="4">
    <location>
        <begin position="328"/>
        <end position="525"/>
    </location>
</feature>
<dbReference type="FunFam" id="3.40.50.300:FF:000011">
    <property type="entry name" value="Putative ABC transporter ATP-binding component"/>
    <property type="match status" value="1"/>
</dbReference>
<dbReference type="GO" id="GO:0005524">
    <property type="term" value="F:ATP binding"/>
    <property type="evidence" value="ECO:0007669"/>
    <property type="project" value="UniProtKB-KW"/>
</dbReference>
<dbReference type="PROSITE" id="PS50893">
    <property type="entry name" value="ABC_TRANSPORTER_2"/>
    <property type="match status" value="2"/>
</dbReference>
<dbReference type="Proteomes" id="UP000236214">
    <property type="component" value="Unassembled WGS sequence"/>
</dbReference>
<dbReference type="Pfam" id="PF00005">
    <property type="entry name" value="ABC_tran"/>
    <property type="match status" value="2"/>
</dbReference>
<dbReference type="InterPro" id="IPR003593">
    <property type="entry name" value="AAA+_ATPase"/>
</dbReference>
<dbReference type="Pfam" id="PF12848">
    <property type="entry name" value="ABC_tran_Xtn"/>
    <property type="match status" value="1"/>
</dbReference>
<dbReference type="SUPFAM" id="SSF52540">
    <property type="entry name" value="P-loop containing nucleoside triphosphate hydrolases"/>
    <property type="match status" value="2"/>
</dbReference>
<proteinExistence type="predicted"/>
<dbReference type="PANTHER" id="PTHR42855">
    <property type="entry name" value="ABC TRANSPORTER ATP-BINDING SUBUNIT"/>
    <property type="match status" value="1"/>
</dbReference>
<evidence type="ECO:0000256" key="3">
    <source>
        <dbReference type="SAM" id="Coils"/>
    </source>
</evidence>
<dbReference type="Gene3D" id="3.40.50.300">
    <property type="entry name" value="P-loop containing nucleotide triphosphate hydrolases"/>
    <property type="match status" value="2"/>
</dbReference>
<dbReference type="CDD" id="cd03221">
    <property type="entry name" value="ABCF_EF-3"/>
    <property type="match status" value="2"/>
</dbReference>
<dbReference type="EMBL" id="BDEC01000005">
    <property type="protein sequence ID" value="GBD67347.1"/>
    <property type="molecule type" value="Genomic_DNA"/>
</dbReference>
<keyword evidence="3" id="KW-0175">Coiled coil</keyword>
<keyword evidence="2 5" id="KW-0067">ATP-binding</keyword>
<dbReference type="AlphaFoldDB" id="A0A2H6CQT4"/>
<dbReference type="InterPro" id="IPR027417">
    <property type="entry name" value="P-loop_NTPase"/>
</dbReference>
<feature type="coiled-coil region" evidence="3">
    <location>
        <begin position="85"/>
        <end position="112"/>
    </location>
</feature>
<feature type="domain" description="ABC transporter" evidence="4">
    <location>
        <begin position="3"/>
        <end position="255"/>
    </location>
</feature>
<dbReference type="InterPro" id="IPR032781">
    <property type="entry name" value="ABC_tran_Xtn"/>
</dbReference>
<keyword evidence="6" id="KW-1185">Reference proteome</keyword>
<dbReference type="GO" id="GO:0016887">
    <property type="term" value="F:ATP hydrolysis activity"/>
    <property type="evidence" value="ECO:0007669"/>
    <property type="project" value="InterPro"/>
</dbReference>
<dbReference type="RefSeq" id="WP_103103256.1">
    <property type="nucleotide sequence ID" value="NZ_BDEC01000005.1"/>
</dbReference>
<comment type="caution">
    <text evidence="5">The sequence shown here is derived from an EMBL/GenBank/DDBJ whole genome shotgun (WGS) entry which is preliminary data.</text>
</comment>
<evidence type="ECO:0000256" key="2">
    <source>
        <dbReference type="ARBA" id="ARBA00022840"/>
    </source>
</evidence>
<dbReference type="SMART" id="SM00382">
    <property type="entry name" value="AAA"/>
    <property type="match status" value="2"/>
</dbReference>
<dbReference type="PANTHER" id="PTHR42855:SF2">
    <property type="entry name" value="DRUG RESISTANCE ABC TRANSPORTER,ATP-BINDING PROTEIN"/>
    <property type="match status" value="1"/>
</dbReference>
<protein>
    <submittedName>
        <fullName evidence="5">Putative ABC transporter ATP-binding protein</fullName>
    </submittedName>
</protein>
<organism evidence="5 6">
    <name type="scientific">Tetragenococcus halophilus subsp. halophilus</name>
    <dbReference type="NCBI Taxonomy" id="1513897"/>
    <lineage>
        <taxon>Bacteria</taxon>
        <taxon>Bacillati</taxon>
        <taxon>Bacillota</taxon>
        <taxon>Bacilli</taxon>
        <taxon>Lactobacillales</taxon>
        <taxon>Enterococcaceae</taxon>
        <taxon>Tetragenococcus</taxon>
    </lineage>
</organism>
<dbReference type="InterPro" id="IPR051309">
    <property type="entry name" value="ABCF_ATPase"/>
</dbReference>
<name>A0A2H6CQT4_TETHA</name>
<feature type="coiled-coil region" evidence="3">
    <location>
        <begin position="244"/>
        <end position="271"/>
    </location>
</feature>
<accession>A0A2H6CQT4</accession>
<dbReference type="PROSITE" id="PS00211">
    <property type="entry name" value="ABC_TRANSPORTER_1"/>
    <property type="match status" value="1"/>
</dbReference>
<evidence type="ECO:0000256" key="1">
    <source>
        <dbReference type="ARBA" id="ARBA00022741"/>
    </source>
</evidence>
<dbReference type="NCBIfam" id="NF000355">
    <property type="entry name" value="ribo_prot_ABC_F"/>
    <property type="match status" value="1"/>
</dbReference>
<dbReference type="InterPro" id="IPR017871">
    <property type="entry name" value="ABC_transporter-like_CS"/>
</dbReference>
<keyword evidence="1" id="KW-0547">Nucleotide-binding</keyword>
<evidence type="ECO:0000259" key="4">
    <source>
        <dbReference type="PROSITE" id="PS50893"/>
    </source>
</evidence>